<evidence type="ECO:0008006" key="3">
    <source>
        <dbReference type="Google" id="ProtNLM"/>
    </source>
</evidence>
<proteinExistence type="predicted"/>
<evidence type="ECO:0000313" key="1">
    <source>
        <dbReference type="EMBL" id="MDA5398032.1"/>
    </source>
</evidence>
<keyword evidence="2" id="KW-1185">Reference proteome</keyword>
<organism evidence="1 2">
    <name type="scientific">Hoeflea prorocentri</name>
    <dbReference type="NCBI Taxonomy" id="1922333"/>
    <lineage>
        <taxon>Bacteria</taxon>
        <taxon>Pseudomonadati</taxon>
        <taxon>Pseudomonadota</taxon>
        <taxon>Alphaproteobacteria</taxon>
        <taxon>Hyphomicrobiales</taxon>
        <taxon>Rhizobiaceae</taxon>
        <taxon>Hoeflea</taxon>
    </lineage>
</organism>
<dbReference type="InterPro" id="IPR027417">
    <property type="entry name" value="P-loop_NTPase"/>
</dbReference>
<protein>
    <recommendedName>
        <fullName evidence="3">NACHT domain-containing protein</fullName>
    </recommendedName>
</protein>
<reference evidence="1" key="1">
    <citation type="submission" date="2022-11" db="EMBL/GenBank/DDBJ databases">
        <title>Draft genome sequence of Hoeflea poritis E7-10 and Hoeflea prorocentri PM5-8, separated from scleractinian coral Porites lutea and marine dinoflagellate.</title>
        <authorList>
            <person name="Zhang G."/>
            <person name="Wei Q."/>
            <person name="Cai L."/>
        </authorList>
    </citation>
    <scope>NUCLEOTIDE SEQUENCE</scope>
    <source>
        <strain evidence="1">PM5-8</strain>
    </source>
</reference>
<comment type="caution">
    <text evidence="1">The sequence shown here is derived from an EMBL/GenBank/DDBJ whole genome shotgun (WGS) entry which is preliminary data.</text>
</comment>
<accession>A0A9X3ZFZ9</accession>
<sequence length="2148" mass="242274">MFEAILKNDRNSIDKVRVSRAGHTFHERWAARRALQLVFPKDNLFAIVIEGLSPNERLKLGQDAEDIADLILFYGNGDTFETCTAQQILQFKYKVAAEAVTSSYLKKTIKKFAATLRELKKSVTDEEIAKKLSFGFVTNAEFSSDLWEAIACLKSGGTPKAISAKTQLQYLKIWCREETINAEEIFPLIEFRASTSDLPAQNRSLRRTVSDWSADSTGQAAKRLFALVELVREKAQIEGQGNNSIRREDVLEALECDEDQLFPADTRFVDVGDVVERSALQDVRDKIETCNLPVFLHADGGVGKTVFIQSLAANLTDTFEVVVFDCFGGGSYRSEAQARHLPRVGLLQIINELATRGLCDPLLPTDSDQYGLTKTAVKRLKQASETVKNQSVMRGVLVVLDAADNAQLEADARNEAAFPRLLLASLSEEPIDGVKLLLTARPHRMNDVIGKSQVERYELEPFTKTETQSFLETRRKNIADVEFSTAFARSRGNARVLEYLVESWDANVSGNSPQTEISVEELIAQKCEKIFHDLHKVGWSETEVREFFAALSLLPPPIPLTELAKALDWSESQVNSAASDLAPMLELVKHGAIFRDEPTETYIKDHYASEVSAQQSIAQRLQAQQTDSFYAAEALPHFLVVIGDSNRAYELASSDEFPGVIESEYGRRRLKLARLYAAFSLAAREGDLDRVLSLTMKLSQVASANARGDEFIRRSPSLATILGDSDSSRRLFNDRSGWRGARDARLIVAYSFSDELDEARIHQNRAIGWINWYLHNDDERKRFDRSGPEAFDIAAVMLSSVLKNEFSSFNRNIQLWNFKFALSVIEQLITLCAQHESFNGSEALQSLAKFAASKRCLSLSLQIGLLSKEYGLSKSQVKAVSRAASSLSQRYKQKIPQDNSDYQMELQGTLASAAMGSLVMNSRQSAKRLFKLYHHRRPSSYDYSERHGLNLVWMSVQSACIAAWSSGEEISFHHLMPADVKTGRRTKSIVTEADLSTFLDSLFVTKDNGKQRKGQKQEKTRQFSQHERENIVRGAACVLQLVKPLEIALLSKRALTNSVLAEFLAVWKTVLNPDLHWKAETGRDNVARHVGIGLARILLHYSETVEGKEAQDLLDIIGANRFSLGDKLSVLTLIARRKNLTDVTGVYANSLSSDIVKDDYIEQRGESYRDLAGSLIPMSIEEAQEYYAEGLTQLDQMGGDDFDLIYSALHYAAEQPGGFVKPEHSHRLMNLCQTIFQHDPSKFGWTLFGRAATCSFGFPTMYKLIRWHDQDVVNYSYGLPQLACFLAKEGHLDPRRGAVLLTICEDHGWHEWQVGKGLHDLLSVADPEDREAIFSLVTRKLDREHSFGGWEGLWESLLDCMDAFEEINHGGLRNHFRALREAARRQRDIENARRNYSTARADHSLQVGSKKRDKQAGEDAFAIILARCDPTSASSLDEAIRDIQSSDALQFDSRKRLFDEIRKTCPFENRVKFLDALCESGELEFDSALDLMVECVEAWSDSTAHIKKNVLELIKKLFAFKGSELFDLRYSGISRQIYRLSELCGDPKFVLQTVLDTIAKERLELGGDEWLQLATNLSCHTDPSTALDAFEDLLSSSAAKVGDEVGEGVYRAVFAGKTEEVDLVADIIWHLLGSSDAFVRWSAARSLGGMLDLGLTEDIGRLLDRFDVCENPSLSSKEYHFAFLNAQQWLLMGLARAALHHGDKLKSLKPKIEALAKRTDLHALHKLHLVRCLTHMEDGKANNPELAQLWIEVRTPPHGFVERDGWPDKKDQSIDFDFDYEFDKYKVPNLENLFWISKNEASDSIAAEVIKRWPDAKSMSDFPGGIRYLGDERFETYREHIQRHAYLHAATTLLNTRPVVRSSYDYKEIDPWQEFLRENDVSFEDGSWLSDHKDRVPKQAHEVLLGTRRGNMETLLDKDVLFQKVGFPEESADCFWPLYGIWKSPDDVHVSLNSALILERGAIGQCARLSKSPSHDLWLPRFKSDGSIDSFAKRNPFYPLIWAPEKYPMGIDEGDEWAARSAIARPKLGLAINKLLGLTPEDEERQWCNSNGTLALTCDVWGEWRPDPDDHRSRFQDEGTLLCAENVWLDGALKSCKMSLVFVLSFSKYKSSRSYDDSSGVRELYIGLKRSGKPRRVWFAKKASETSY</sequence>
<gene>
    <name evidence="1" type="ORF">OQ273_05530</name>
</gene>
<dbReference type="RefSeq" id="WP_267989474.1">
    <property type="nucleotide sequence ID" value="NZ_JAPJZI010000001.1"/>
</dbReference>
<dbReference type="Proteomes" id="UP001151234">
    <property type="component" value="Unassembled WGS sequence"/>
</dbReference>
<dbReference type="EMBL" id="JAPJZI010000001">
    <property type="protein sequence ID" value="MDA5398032.1"/>
    <property type="molecule type" value="Genomic_DNA"/>
</dbReference>
<evidence type="ECO:0000313" key="2">
    <source>
        <dbReference type="Proteomes" id="UP001151234"/>
    </source>
</evidence>
<name>A0A9X3ZFZ9_9HYPH</name>
<dbReference type="SUPFAM" id="SSF52540">
    <property type="entry name" value="P-loop containing nucleoside triphosphate hydrolases"/>
    <property type="match status" value="1"/>
</dbReference>